<organism evidence="1 2">
    <name type="scientific">Prorocentrum cordatum</name>
    <dbReference type="NCBI Taxonomy" id="2364126"/>
    <lineage>
        <taxon>Eukaryota</taxon>
        <taxon>Sar</taxon>
        <taxon>Alveolata</taxon>
        <taxon>Dinophyceae</taxon>
        <taxon>Prorocentrales</taxon>
        <taxon>Prorocentraceae</taxon>
        <taxon>Prorocentrum</taxon>
    </lineage>
</organism>
<accession>A0ABN9Q3N1</accession>
<protein>
    <recommendedName>
        <fullName evidence="3">Phospholipid scramblase</fullName>
    </recommendedName>
</protein>
<dbReference type="EMBL" id="CAUYUJ010002336">
    <property type="protein sequence ID" value="CAK0800326.1"/>
    <property type="molecule type" value="Genomic_DNA"/>
</dbReference>
<comment type="caution">
    <text evidence="1">The sequence shown here is derived from an EMBL/GenBank/DDBJ whole genome shotgun (WGS) entry which is preliminary data.</text>
</comment>
<evidence type="ECO:0008006" key="3">
    <source>
        <dbReference type="Google" id="ProtNLM"/>
    </source>
</evidence>
<reference evidence="1" key="1">
    <citation type="submission" date="2023-10" db="EMBL/GenBank/DDBJ databases">
        <authorList>
            <person name="Chen Y."/>
            <person name="Shah S."/>
            <person name="Dougan E. K."/>
            <person name="Thang M."/>
            <person name="Chan C."/>
        </authorList>
    </citation>
    <scope>NUCLEOTIDE SEQUENCE [LARGE SCALE GENOMIC DNA]</scope>
</reference>
<sequence>MTSTDELKALKQNMSPIVACCCYELSCTASEVMNPPLMGSFKVCCCAGSIALECCCISCEPDPCWSEERGCCEIASKMLCCYTETQFPPGKDIGCGCCGVAFCRTSDDAPPAEE</sequence>
<name>A0ABN9Q3N1_9DINO</name>
<proteinExistence type="predicted"/>
<dbReference type="Proteomes" id="UP001189429">
    <property type="component" value="Unassembled WGS sequence"/>
</dbReference>
<evidence type="ECO:0000313" key="1">
    <source>
        <dbReference type="EMBL" id="CAK0800326.1"/>
    </source>
</evidence>
<keyword evidence="2" id="KW-1185">Reference proteome</keyword>
<gene>
    <name evidence="1" type="ORF">PCOR1329_LOCUS8496</name>
</gene>
<evidence type="ECO:0000313" key="2">
    <source>
        <dbReference type="Proteomes" id="UP001189429"/>
    </source>
</evidence>